<keyword evidence="3" id="KW-1185">Reference proteome</keyword>
<evidence type="ECO:0000313" key="2">
    <source>
        <dbReference type="EMBL" id="CAB9525381.1"/>
    </source>
</evidence>
<dbReference type="Proteomes" id="UP001153069">
    <property type="component" value="Unassembled WGS sequence"/>
</dbReference>
<accession>A0A9N8EQD8</accession>
<feature type="region of interest" description="Disordered" evidence="1">
    <location>
        <begin position="1"/>
        <end position="36"/>
    </location>
</feature>
<feature type="compositionally biased region" description="Polar residues" evidence="1">
    <location>
        <begin position="8"/>
        <end position="22"/>
    </location>
</feature>
<evidence type="ECO:0000313" key="3">
    <source>
        <dbReference type="Proteomes" id="UP001153069"/>
    </source>
</evidence>
<name>A0A9N8EQD8_9STRA</name>
<comment type="caution">
    <text evidence="2">The sequence shown here is derived from an EMBL/GenBank/DDBJ whole genome shotgun (WGS) entry which is preliminary data.</text>
</comment>
<dbReference type="EMBL" id="CAICTM010001667">
    <property type="protein sequence ID" value="CAB9525381.1"/>
    <property type="molecule type" value="Genomic_DNA"/>
</dbReference>
<proteinExistence type="predicted"/>
<dbReference type="AlphaFoldDB" id="A0A9N8EQD8"/>
<gene>
    <name evidence="2" type="ORF">SEMRO_1669_G289910.1</name>
</gene>
<reference evidence="2" key="1">
    <citation type="submission" date="2020-06" db="EMBL/GenBank/DDBJ databases">
        <authorList>
            <consortium name="Plant Systems Biology data submission"/>
        </authorList>
    </citation>
    <scope>NUCLEOTIDE SEQUENCE</scope>
    <source>
        <strain evidence="2">D6</strain>
    </source>
</reference>
<feature type="compositionally biased region" description="Basic residues" evidence="1">
    <location>
        <begin position="127"/>
        <end position="139"/>
    </location>
</feature>
<protein>
    <submittedName>
        <fullName evidence="2">Uncharacterized protein</fullName>
    </submittedName>
</protein>
<feature type="region of interest" description="Disordered" evidence="1">
    <location>
        <begin position="120"/>
        <end position="139"/>
    </location>
</feature>
<organism evidence="2 3">
    <name type="scientific">Seminavis robusta</name>
    <dbReference type="NCBI Taxonomy" id="568900"/>
    <lineage>
        <taxon>Eukaryota</taxon>
        <taxon>Sar</taxon>
        <taxon>Stramenopiles</taxon>
        <taxon>Ochrophyta</taxon>
        <taxon>Bacillariophyta</taxon>
        <taxon>Bacillariophyceae</taxon>
        <taxon>Bacillariophycidae</taxon>
        <taxon>Naviculales</taxon>
        <taxon>Naviculaceae</taxon>
        <taxon>Seminavis</taxon>
    </lineage>
</organism>
<evidence type="ECO:0000256" key="1">
    <source>
        <dbReference type="SAM" id="MobiDB-lite"/>
    </source>
</evidence>
<sequence length="165" mass="18123">MQPMSIMMKNSLNATQTESQAPVNDYSEEIKSTTTSRTFGLEEEDLGTPSLFGKSQEDIMAKSSSSLPYVLANPNMTANEKFALECLLGESIVIPDSAPATRELSVGEQYALDCLLSSSSENEGKEKIRRQGKRRSSFQKMYKRLSRRWTQTGAAPGSPAFPAQA</sequence>